<keyword evidence="1" id="KW-0812">Transmembrane</keyword>
<organism evidence="2 3">
    <name type="scientific">Oesophagostomum dentatum</name>
    <name type="common">Nodular worm</name>
    <dbReference type="NCBI Taxonomy" id="61180"/>
    <lineage>
        <taxon>Eukaryota</taxon>
        <taxon>Metazoa</taxon>
        <taxon>Ecdysozoa</taxon>
        <taxon>Nematoda</taxon>
        <taxon>Chromadorea</taxon>
        <taxon>Rhabditida</taxon>
        <taxon>Rhabditina</taxon>
        <taxon>Rhabditomorpha</taxon>
        <taxon>Strongyloidea</taxon>
        <taxon>Strongylidae</taxon>
        <taxon>Oesophagostomum</taxon>
    </lineage>
</organism>
<name>A0A0B1T7J9_OESDE</name>
<accession>A0A0B1T7J9</accession>
<keyword evidence="1" id="KW-0472">Membrane</keyword>
<protein>
    <submittedName>
        <fullName evidence="2">Uncharacterized protein</fullName>
    </submittedName>
</protein>
<dbReference type="EMBL" id="KN550895">
    <property type="protein sequence ID" value="KHJ93199.1"/>
    <property type="molecule type" value="Genomic_DNA"/>
</dbReference>
<keyword evidence="3" id="KW-1185">Reference proteome</keyword>
<reference evidence="2 3" key="1">
    <citation type="submission" date="2014-03" db="EMBL/GenBank/DDBJ databases">
        <title>Draft genome of the hookworm Oesophagostomum dentatum.</title>
        <authorList>
            <person name="Mitreva M."/>
        </authorList>
    </citation>
    <scope>NUCLEOTIDE SEQUENCE [LARGE SCALE GENOMIC DNA]</scope>
    <source>
        <strain evidence="2 3">OD-Hann</strain>
    </source>
</reference>
<evidence type="ECO:0000256" key="1">
    <source>
        <dbReference type="SAM" id="Phobius"/>
    </source>
</evidence>
<dbReference type="OrthoDB" id="5296287at2759"/>
<sequence>METDGNGPDHRSFMFKNPDDVLNKLGVRYFMLAIIICSLSWGFGAISVMLSVFISIDCGNCSGTMLTIVSEFFLVLQRLEHIGMGSISAAV</sequence>
<evidence type="ECO:0000313" key="3">
    <source>
        <dbReference type="Proteomes" id="UP000053660"/>
    </source>
</evidence>
<feature type="transmembrane region" description="Helical" evidence="1">
    <location>
        <begin position="29"/>
        <end position="56"/>
    </location>
</feature>
<gene>
    <name evidence="2" type="ORF">OESDEN_06894</name>
</gene>
<keyword evidence="1" id="KW-1133">Transmembrane helix</keyword>
<dbReference type="AlphaFoldDB" id="A0A0B1T7J9"/>
<evidence type="ECO:0000313" key="2">
    <source>
        <dbReference type="EMBL" id="KHJ93199.1"/>
    </source>
</evidence>
<dbReference type="Proteomes" id="UP000053660">
    <property type="component" value="Unassembled WGS sequence"/>
</dbReference>
<proteinExistence type="predicted"/>